<reference evidence="3 5" key="3">
    <citation type="submission" date="2018-06" db="EMBL/GenBank/DDBJ databases">
        <authorList>
            <consortium name="Pathogen Informatics"/>
            <person name="Doyle S."/>
        </authorList>
    </citation>
    <scope>NUCLEOTIDE SEQUENCE [LARGE SCALE GENOMIC DNA]</scope>
    <source>
        <strain evidence="3 5">NCTC12957</strain>
    </source>
</reference>
<keyword evidence="1" id="KW-0472">Membrane</keyword>
<protein>
    <submittedName>
        <fullName evidence="2">Uncharacterized protein</fullName>
    </submittedName>
</protein>
<keyword evidence="4" id="KW-1185">Reference proteome</keyword>
<evidence type="ECO:0000256" key="1">
    <source>
        <dbReference type="SAM" id="Phobius"/>
    </source>
</evidence>
<evidence type="ECO:0000313" key="2">
    <source>
        <dbReference type="EMBL" id="OLF50025.1"/>
    </source>
</evidence>
<dbReference type="Proteomes" id="UP000255213">
    <property type="component" value="Unassembled WGS sequence"/>
</dbReference>
<organism evidence="2 4">
    <name type="scientific">Streptococcus acidominimus</name>
    <dbReference type="NCBI Taxonomy" id="1326"/>
    <lineage>
        <taxon>Bacteria</taxon>
        <taxon>Bacillati</taxon>
        <taxon>Bacillota</taxon>
        <taxon>Bacilli</taxon>
        <taxon>Lactobacillales</taxon>
        <taxon>Streptococcaceae</taxon>
        <taxon>Streptococcus</taxon>
    </lineage>
</organism>
<reference evidence="2" key="1">
    <citation type="submission" date="2016-12" db="EMBL/GenBank/DDBJ databases">
        <authorList>
            <person name="Song W.-J."/>
            <person name="Kurnit D.M."/>
        </authorList>
    </citation>
    <scope>NUCLEOTIDE SEQUENCE [LARGE SCALE GENOMIC DNA]</scope>
    <source>
        <strain evidence="2">ATCC 51725</strain>
    </source>
</reference>
<dbReference type="EMBL" id="UHEN01000001">
    <property type="protein sequence ID" value="SUN08520.1"/>
    <property type="molecule type" value="Genomic_DNA"/>
</dbReference>
<dbReference type="AlphaFoldDB" id="A0A1Q8EDZ1"/>
<evidence type="ECO:0000313" key="5">
    <source>
        <dbReference type="Proteomes" id="UP000255213"/>
    </source>
</evidence>
<dbReference type="EMBL" id="MSJL01000014">
    <property type="protein sequence ID" value="OLF50025.1"/>
    <property type="molecule type" value="Genomic_DNA"/>
</dbReference>
<feature type="transmembrane region" description="Helical" evidence="1">
    <location>
        <begin position="6"/>
        <end position="27"/>
    </location>
</feature>
<name>A0A1Q8EDZ1_STRAI</name>
<reference evidence="4" key="2">
    <citation type="submission" date="2016-12" db="EMBL/GenBank/DDBJ databases">
        <authorList>
            <person name="Gulvik C.A."/>
        </authorList>
    </citation>
    <scope>NUCLEOTIDE SEQUENCE [LARGE SCALE GENOMIC DNA]</scope>
    <source>
        <strain evidence="4">ATCC 51725</strain>
    </source>
</reference>
<accession>A0A1Q8EDZ1</accession>
<evidence type="ECO:0000313" key="3">
    <source>
        <dbReference type="EMBL" id="SUN08520.1"/>
    </source>
</evidence>
<keyword evidence="1" id="KW-0812">Transmembrane</keyword>
<sequence>MNEFIKFKIFILLVFCVVLLMSGVLLWKIRNIRLHLFWKVVLLLSATVLLWILWNVLIWGYNS</sequence>
<evidence type="ECO:0000313" key="4">
    <source>
        <dbReference type="Proteomes" id="UP000186437"/>
    </source>
</evidence>
<proteinExistence type="predicted"/>
<dbReference type="Proteomes" id="UP000186437">
    <property type="component" value="Unassembled WGS sequence"/>
</dbReference>
<feature type="transmembrane region" description="Helical" evidence="1">
    <location>
        <begin position="36"/>
        <end position="61"/>
    </location>
</feature>
<gene>
    <name evidence="2" type="ORF">BU200_04335</name>
    <name evidence="3" type="ORF">NCTC12957_02118</name>
</gene>
<keyword evidence="1" id="KW-1133">Transmembrane helix</keyword>